<organism evidence="2 3">
    <name type="scientific">Cladobotryum mycophilum</name>
    <dbReference type="NCBI Taxonomy" id="491253"/>
    <lineage>
        <taxon>Eukaryota</taxon>
        <taxon>Fungi</taxon>
        <taxon>Dikarya</taxon>
        <taxon>Ascomycota</taxon>
        <taxon>Pezizomycotina</taxon>
        <taxon>Sordariomycetes</taxon>
        <taxon>Hypocreomycetidae</taxon>
        <taxon>Hypocreales</taxon>
        <taxon>Hypocreaceae</taxon>
        <taxon>Cladobotryum</taxon>
    </lineage>
</organism>
<evidence type="ECO:0000313" key="3">
    <source>
        <dbReference type="Proteomes" id="UP001338125"/>
    </source>
</evidence>
<dbReference type="PANTHER" id="PTHR33112:SF12">
    <property type="entry name" value="HETEROKARYON INCOMPATIBILITY DOMAIN-CONTAINING PROTEIN"/>
    <property type="match status" value="1"/>
</dbReference>
<protein>
    <recommendedName>
        <fullName evidence="1">Heterokaryon incompatibility domain-containing protein</fullName>
    </recommendedName>
</protein>
<accession>A0ABR0SW36</accession>
<keyword evidence="3" id="KW-1185">Reference proteome</keyword>
<dbReference type="Proteomes" id="UP001338125">
    <property type="component" value="Unassembled WGS sequence"/>
</dbReference>
<dbReference type="PANTHER" id="PTHR33112">
    <property type="entry name" value="DOMAIN PROTEIN, PUTATIVE-RELATED"/>
    <property type="match status" value="1"/>
</dbReference>
<dbReference type="Pfam" id="PF06985">
    <property type="entry name" value="HET"/>
    <property type="match status" value="1"/>
</dbReference>
<evidence type="ECO:0000313" key="2">
    <source>
        <dbReference type="EMBL" id="KAK5996348.1"/>
    </source>
</evidence>
<evidence type="ECO:0000259" key="1">
    <source>
        <dbReference type="Pfam" id="PF06985"/>
    </source>
</evidence>
<dbReference type="InterPro" id="IPR010730">
    <property type="entry name" value="HET"/>
</dbReference>
<dbReference type="EMBL" id="JAVFKD010000002">
    <property type="protein sequence ID" value="KAK5996348.1"/>
    <property type="molecule type" value="Genomic_DNA"/>
</dbReference>
<proteinExistence type="predicted"/>
<comment type="caution">
    <text evidence="2">The sequence shown here is derived from an EMBL/GenBank/DDBJ whole genome shotgun (WGS) entry which is preliminary data.</text>
</comment>
<gene>
    <name evidence="2" type="ORF">PT974_01682</name>
</gene>
<name>A0ABR0SW36_9HYPO</name>
<sequence>MHWCDEIDFEIVGTSARLPVLHRSGNEQPAIKIPQLRSQAGTCSFCKELLTISRYRLEYQSEYNHKNNTSIQTPFTEKEFEKASVSITIRAREEIKNWCFGHEGRQVRTIFSITISTPIRWTRLVFQRANSGGRVPVNNLTQDSTSHSDGYLTYAPPGCWSTVPDDEAEAKREPLVACLDKAMGRRRPLTIDFATVKSWMRECDHEHPYCGERFGVSGLSSLRLVDVRNACIVQFSNGIIPEYAALSYVWGSQQFLTLKRDNQSDLQMPGSLEQHPPPKTIQDALLVCQALNIDYLWVDSLCIIQDDEMDKIGVIDKMDVIYAGTVVTIIAAIGQNAHAGIAGVRDGTRNIEQHEMHIRGVQFIESVDSKQFRIQTHFEEPEWIRETPWAQRAWTFQEGLVSRRKLFFTSEQVYWSCREGLLSEDTVENIDLSVNIMFNEIRFDEQFSTLEYSHLAKSFAKRQLTLENDVSRSYTGIQNYLHRKWGGQKFSWGVPHGSFATCLMWEWQCYEGRRIRQGHHIFRQPNGAVIQCGFPSWSWMSWSEVPDGNGLMDCFGDEKHPCSPAFYVFDEAGDLCSVEVCDRRAVNVGSIKPLFANGNKDSADIELTQPIITALLPQWAQTDSSLRCRMLIFYTEVVSVKYNPADAKGTLSDYQLRSFSDTSPFSILVDQHMYKVNPDQVKLSNDLNLTEIDLVAVYAGKRQMTTRNPDPQYRIRCWPIVHRNGLKVRAGYKSTSISLSLWKTLPHRRWELVVIV</sequence>
<feature type="domain" description="Heterokaryon incompatibility" evidence="1">
    <location>
        <begin position="243"/>
        <end position="398"/>
    </location>
</feature>
<reference evidence="2 3" key="1">
    <citation type="submission" date="2024-01" db="EMBL/GenBank/DDBJ databases">
        <title>Complete genome of Cladobotryum mycophilum ATHUM6906.</title>
        <authorList>
            <person name="Christinaki A.C."/>
            <person name="Myridakis A.I."/>
            <person name="Kouvelis V.N."/>
        </authorList>
    </citation>
    <scope>NUCLEOTIDE SEQUENCE [LARGE SCALE GENOMIC DNA]</scope>
    <source>
        <strain evidence="2 3">ATHUM6906</strain>
    </source>
</reference>